<dbReference type="Pfam" id="PF00690">
    <property type="entry name" value="Cation_ATPase_N"/>
    <property type="match status" value="1"/>
</dbReference>
<dbReference type="SUPFAM" id="SSF81665">
    <property type="entry name" value="Calcium ATPase, transmembrane domain M"/>
    <property type="match status" value="1"/>
</dbReference>
<proteinExistence type="predicted"/>
<organism evidence="2 3">
    <name type="scientific">Clostridium celatum DSM 1785</name>
    <dbReference type="NCBI Taxonomy" id="545697"/>
    <lineage>
        <taxon>Bacteria</taxon>
        <taxon>Bacillati</taxon>
        <taxon>Bacillota</taxon>
        <taxon>Clostridia</taxon>
        <taxon>Eubacteriales</taxon>
        <taxon>Clostridiaceae</taxon>
        <taxon>Clostridium</taxon>
    </lineage>
</organism>
<dbReference type="Gene3D" id="2.70.150.10">
    <property type="entry name" value="Calcium-transporting ATPase, cytoplasmic transduction domain A"/>
    <property type="match status" value="1"/>
</dbReference>
<evidence type="ECO:0000313" key="2">
    <source>
        <dbReference type="EMBL" id="EKY25384.1"/>
    </source>
</evidence>
<dbReference type="STRING" id="545697.HMPREF0216_02483"/>
<dbReference type="Proteomes" id="UP000010420">
    <property type="component" value="Unassembled WGS sequence"/>
</dbReference>
<sequence length="54" mass="6445">MLYKKEYTDVLKEVDSSINGISEEEAKNRLNKYGYNELKEGEKTPIWKMFLEEL</sequence>
<dbReference type="PATRIC" id="fig|545697.3.peg.2444"/>
<dbReference type="AlphaFoldDB" id="L1QBP3"/>
<dbReference type="EMBL" id="AMEZ01000070">
    <property type="protein sequence ID" value="EKY25384.1"/>
    <property type="molecule type" value="Genomic_DNA"/>
</dbReference>
<dbReference type="InterPro" id="IPR023298">
    <property type="entry name" value="ATPase_P-typ_TM_dom_sf"/>
</dbReference>
<dbReference type="InterPro" id="IPR004014">
    <property type="entry name" value="ATPase_P-typ_cation-transptr_N"/>
</dbReference>
<gene>
    <name evidence="2" type="ORF">HMPREF0216_02483</name>
</gene>
<evidence type="ECO:0000259" key="1">
    <source>
        <dbReference type="Pfam" id="PF00690"/>
    </source>
</evidence>
<feature type="domain" description="Cation-transporting P-type ATPase N-terminal" evidence="1">
    <location>
        <begin position="4"/>
        <end position="54"/>
    </location>
</feature>
<name>L1QBP3_9CLOT</name>
<dbReference type="RefSeq" id="WP_005214405.1">
    <property type="nucleotide sequence ID" value="NZ_KB291660.1"/>
</dbReference>
<evidence type="ECO:0000313" key="3">
    <source>
        <dbReference type="Proteomes" id="UP000010420"/>
    </source>
</evidence>
<accession>L1QBP3</accession>
<dbReference type="HOGENOM" id="CLU_3041991_0_0_9"/>
<keyword evidence="3" id="KW-1185">Reference proteome</keyword>
<reference evidence="2 3" key="1">
    <citation type="submission" date="2012-05" db="EMBL/GenBank/DDBJ databases">
        <authorList>
            <person name="Weinstock G."/>
            <person name="Sodergren E."/>
            <person name="Lobos E.A."/>
            <person name="Fulton L."/>
            <person name="Fulton R."/>
            <person name="Courtney L."/>
            <person name="Fronick C."/>
            <person name="O'Laughlin M."/>
            <person name="Godfrey J."/>
            <person name="Wilson R.M."/>
            <person name="Miner T."/>
            <person name="Farmer C."/>
            <person name="Delehaunty K."/>
            <person name="Cordes M."/>
            <person name="Minx P."/>
            <person name="Tomlinson C."/>
            <person name="Chen J."/>
            <person name="Wollam A."/>
            <person name="Pepin K.H."/>
            <person name="Bhonagiri V."/>
            <person name="Zhang X."/>
            <person name="Suruliraj S."/>
            <person name="Warren W."/>
            <person name="Mitreva M."/>
            <person name="Mardis E.R."/>
            <person name="Wilson R.K."/>
        </authorList>
    </citation>
    <scope>NUCLEOTIDE SEQUENCE [LARGE SCALE GENOMIC DNA]</scope>
    <source>
        <strain evidence="2 3">DSM 1785</strain>
    </source>
</reference>
<protein>
    <submittedName>
        <fullName evidence="2">Cation transporter/ATPase</fullName>
    </submittedName>
</protein>
<comment type="caution">
    <text evidence="2">The sequence shown here is derived from an EMBL/GenBank/DDBJ whole genome shotgun (WGS) entry which is preliminary data.</text>
</comment>